<protein>
    <submittedName>
        <fullName evidence="4">Uncharacterized protein</fullName>
    </submittedName>
</protein>
<proteinExistence type="predicted"/>
<evidence type="ECO:0000256" key="3">
    <source>
        <dbReference type="PROSITE-ProRule" id="PRU00339"/>
    </source>
</evidence>
<dbReference type="InterPro" id="IPR011716">
    <property type="entry name" value="TPR-3"/>
</dbReference>
<dbReference type="OrthoDB" id="368916at2"/>
<dbReference type="Pfam" id="PF07720">
    <property type="entry name" value="TPR_3"/>
    <property type="match status" value="2"/>
</dbReference>
<dbReference type="STRING" id="1963862.B4O97_00615"/>
<keyword evidence="5" id="KW-1185">Reference proteome</keyword>
<feature type="repeat" description="TPR" evidence="3">
    <location>
        <begin position="69"/>
        <end position="102"/>
    </location>
</feature>
<dbReference type="Proteomes" id="UP000192343">
    <property type="component" value="Unassembled WGS sequence"/>
</dbReference>
<keyword evidence="2 3" id="KW-0802">TPR repeat</keyword>
<comment type="caution">
    <text evidence="4">The sequence shown here is derived from an EMBL/GenBank/DDBJ whole genome shotgun (WGS) entry which is preliminary data.</text>
</comment>
<dbReference type="SUPFAM" id="SSF48452">
    <property type="entry name" value="TPR-like"/>
    <property type="match status" value="1"/>
</dbReference>
<accession>A0A1Y1S2S9</accession>
<dbReference type="InterPro" id="IPR019734">
    <property type="entry name" value="TPR_rpt"/>
</dbReference>
<organism evidence="4 5">
    <name type="scientific">Marispirochaeta aestuarii</name>
    <dbReference type="NCBI Taxonomy" id="1963862"/>
    <lineage>
        <taxon>Bacteria</taxon>
        <taxon>Pseudomonadati</taxon>
        <taxon>Spirochaetota</taxon>
        <taxon>Spirochaetia</taxon>
        <taxon>Spirochaetales</taxon>
        <taxon>Spirochaetaceae</taxon>
        <taxon>Marispirochaeta</taxon>
    </lineage>
</organism>
<dbReference type="InterPro" id="IPR011990">
    <property type="entry name" value="TPR-like_helical_dom_sf"/>
</dbReference>
<evidence type="ECO:0000256" key="2">
    <source>
        <dbReference type="ARBA" id="ARBA00022803"/>
    </source>
</evidence>
<evidence type="ECO:0000256" key="1">
    <source>
        <dbReference type="ARBA" id="ARBA00022737"/>
    </source>
</evidence>
<dbReference type="PANTHER" id="PTHR44943">
    <property type="entry name" value="CELLULOSE SYNTHASE OPERON PROTEIN C"/>
    <property type="match status" value="1"/>
</dbReference>
<evidence type="ECO:0000313" key="4">
    <source>
        <dbReference type="EMBL" id="ORC38292.1"/>
    </source>
</evidence>
<dbReference type="AlphaFoldDB" id="A0A1Y1S2S9"/>
<evidence type="ECO:0000313" key="5">
    <source>
        <dbReference type="Proteomes" id="UP000192343"/>
    </source>
</evidence>
<dbReference type="PANTHER" id="PTHR44943:SF8">
    <property type="entry name" value="TPR REPEAT-CONTAINING PROTEIN MJ0263"/>
    <property type="match status" value="1"/>
</dbReference>
<dbReference type="Pfam" id="PF13432">
    <property type="entry name" value="TPR_16"/>
    <property type="match status" value="1"/>
</dbReference>
<name>A0A1Y1S2S9_9SPIO</name>
<sequence length="189" mass="21826">MTPTVQKGLSLLQNGRYEEAKEVFLQVLYEDPKDPDALRNLGIAYTELGRNEEAEKTLYYYLDLYPEDAEALEGLGCAFYRQKAYYKALELLTRAVSLRSEAPSIYRNLGLAQLAIDMKEEGYENLKKAHVMNLFDYKTAYAYAAACQKTGRLDEAEEILTELLQDYLPEELESTIRKDLELLRKTRLR</sequence>
<dbReference type="SMART" id="SM00028">
    <property type="entry name" value="TPR"/>
    <property type="match status" value="4"/>
</dbReference>
<reference evidence="4 5" key="1">
    <citation type="submission" date="2017-03" db="EMBL/GenBank/DDBJ databases">
        <title>Draft Genome sequence of Marispirochaeta sp. strain JC444.</title>
        <authorList>
            <person name="Shivani Y."/>
            <person name="Subhash Y."/>
            <person name="Sasikala C."/>
            <person name="Ramana C."/>
        </authorList>
    </citation>
    <scope>NUCLEOTIDE SEQUENCE [LARGE SCALE GENOMIC DNA]</scope>
    <source>
        <strain evidence="4 5">JC444</strain>
    </source>
</reference>
<keyword evidence="1" id="KW-0677">Repeat</keyword>
<dbReference type="InterPro" id="IPR051685">
    <property type="entry name" value="Ycf3/AcsC/BcsC/TPR_MFPF"/>
</dbReference>
<feature type="repeat" description="TPR" evidence="3">
    <location>
        <begin position="35"/>
        <end position="68"/>
    </location>
</feature>
<gene>
    <name evidence="4" type="ORF">B4O97_00615</name>
</gene>
<dbReference type="RefSeq" id="WP_083047277.1">
    <property type="nucleotide sequence ID" value="NZ_MWQY01000001.1"/>
</dbReference>
<dbReference type="PROSITE" id="PS50005">
    <property type="entry name" value="TPR"/>
    <property type="match status" value="2"/>
</dbReference>
<dbReference type="EMBL" id="MWQY01000001">
    <property type="protein sequence ID" value="ORC38292.1"/>
    <property type="molecule type" value="Genomic_DNA"/>
</dbReference>
<dbReference type="Gene3D" id="1.25.40.10">
    <property type="entry name" value="Tetratricopeptide repeat domain"/>
    <property type="match status" value="1"/>
</dbReference>